<feature type="active site" description="Proton acceptor" evidence="6">
    <location>
        <position position="305"/>
    </location>
</feature>
<dbReference type="GO" id="GO:0045493">
    <property type="term" value="P:xylan catabolic process"/>
    <property type="evidence" value="ECO:0007669"/>
    <property type="project" value="UniProtKB-KW"/>
</dbReference>
<dbReference type="RefSeq" id="WP_123580201.1">
    <property type="nucleotide sequence ID" value="NZ_NIGF01000001.1"/>
</dbReference>
<evidence type="ECO:0000256" key="7">
    <source>
        <dbReference type="PIRSR" id="PIRSR606710-2"/>
    </source>
</evidence>
<dbReference type="Proteomes" id="UP000237684">
    <property type="component" value="Unassembled WGS sequence"/>
</dbReference>
<keyword evidence="2" id="KW-0858">Xylan degradation</keyword>
<keyword evidence="5 8" id="KW-0326">Glycosidase</keyword>
<gene>
    <name evidence="9" type="ORF">B1R32_10198</name>
</gene>
<comment type="similarity">
    <text evidence="1 8">Belongs to the glycosyl hydrolase 43 family.</text>
</comment>
<dbReference type="InterPro" id="IPR023296">
    <property type="entry name" value="Glyco_hydro_beta-prop_sf"/>
</dbReference>
<evidence type="ECO:0000256" key="2">
    <source>
        <dbReference type="ARBA" id="ARBA00022651"/>
    </source>
</evidence>
<keyword evidence="9" id="KW-0430">Lectin</keyword>
<dbReference type="InterPro" id="IPR006710">
    <property type="entry name" value="Glyco_hydro_43"/>
</dbReference>
<name>A0A2S8SX62_9BACT</name>
<keyword evidence="3 8" id="KW-0378">Hydrolase</keyword>
<keyword evidence="2" id="KW-0624">Polysaccharide degradation</keyword>
<dbReference type="SUPFAM" id="SSF49899">
    <property type="entry name" value="Concanavalin A-like lectins/glucanases"/>
    <property type="match status" value="1"/>
</dbReference>
<sequence>MTRFSSLLLGGVLLLCGCVLDKPEPAQAKTLAYWRFEDLASGRSLGRGTGVRDDSGADNTLFSANDFTRPVEVADAPLFWIPQSGVANRAGAEFRGNDDLFSRSHSLNAFNFSPTGSNAWTLEFSVRLEAFDGITRLLGRDGNAPGGEKRGSLQLVAADLNGDDKYDLRLEIVDGANQFQDIISPATLQARRWYNVAATATNDEMKLYVDSLDGRGYQLAGKKSIHGALNAVPGPFVLGRGWVNTPTDWMNGRLDEVRLSDQALQPEQFLFSRRTATGTKTGTGATAPPVKAALAHDVKLFIGADPHAVAVGKTYYLYPTGRNIGADNWVFTAFSSPDLKNWTRSAPILNFKDIPWIYADGNPRHLPWAPALAMKNGKFYFYYAVGDQNTTPSRIGVGVADTPTGPFKDSGAPLVTGGNGFEAIDPMVFTDPKTKKSYLYAGGSSGAKLRVWQLSDDMMRTVREVPVNTPPKFTEGAFMHYANGLYYLSYSHGGWHSPSYSVHYATSTSPLGPWTYHGPILVSDETRKGPGHHSFMQDPASKRWFIAYHRWQSATAGGDPFKSGGRSLAIAPFGYEKNKEIAPIKMNDDVPVLH</sequence>
<dbReference type="Pfam" id="PF13385">
    <property type="entry name" value="Laminin_G_3"/>
    <property type="match status" value="1"/>
</dbReference>
<dbReference type="EMBL" id="NIGF01000001">
    <property type="protein sequence ID" value="PQV65358.1"/>
    <property type="molecule type" value="Genomic_DNA"/>
</dbReference>
<dbReference type="GO" id="GO:0030246">
    <property type="term" value="F:carbohydrate binding"/>
    <property type="evidence" value="ECO:0007669"/>
    <property type="project" value="UniProtKB-KW"/>
</dbReference>
<dbReference type="Gene3D" id="2.60.120.200">
    <property type="match status" value="1"/>
</dbReference>
<reference evidence="9 10" key="1">
    <citation type="journal article" date="2018" name="Syst. Appl. Microbiol.">
        <title>Abditibacterium utsteinense sp. nov., the first cultivated member of candidate phylum FBP, isolated from ice-free Antarctic soil samples.</title>
        <authorList>
            <person name="Tahon G."/>
            <person name="Tytgat B."/>
            <person name="Lebbe L."/>
            <person name="Carlier A."/>
            <person name="Willems A."/>
        </authorList>
    </citation>
    <scope>NUCLEOTIDE SEQUENCE [LARGE SCALE GENOMIC DNA]</scope>
    <source>
        <strain evidence="9 10">LMG 29911</strain>
    </source>
</reference>
<evidence type="ECO:0000256" key="4">
    <source>
        <dbReference type="ARBA" id="ARBA00023277"/>
    </source>
</evidence>
<feature type="site" description="Important for catalytic activity, responsible for pKa modulation of the active site Glu and correct orientation of both the proton donor and substrate" evidence="7">
    <location>
        <position position="425"/>
    </location>
</feature>
<comment type="caution">
    <text evidence="9">The sequence shown here is derived from an EMBL/GenBank/DDBJ whole genome shotgun (WGS) entry which is preliminary data.</text>
</comment>
<dbReference type="SUPFAM" id="SSF75005">
    <property type="entry name" value="Arabinanase/levansucrase/invertase"/>
    <property type="match status" value="1"/>
</dbReference>
<accession>A0A2S8SX62</accession>
<evidence type="ECO:0000256" key="5">
    <source>
        <dbReference type="ARBA" id="ARBA00023295"/>
    </source>
</evidence>
<keyword evidence="4" id="KW-0119">Carbohydrate metabolism</keyword>
<evidence type="ECO:0000256" key="8">
    <source>
        <dbReference type="RuleBase" id="RU361187"/>
    </source>
</evidence>
<evidence type="ECO:0000256" key="1">
    <source>
        <dbReference type="ARBA" id="ARBA00009865"/>
    </source>
</evidence>
<dbReference type="OrthoDB" id="9760116at2"/>
<dbReference type="InterPro" id="IPR013320">
    <property type="entry name" value="ConA-like_dom_sf"/>
</dbReference>
<dbReference type="GO" id="GO:0004553">
    <property type="term" value="F:hydrolase activity, hydrolyzing O-glycosyl compounds"/>
    <property type="evidence" value="ECO:0007669"/>
    <property type="project" value="InterPro"/>
</dbReference>
<dbReference type="PROSITE" id="PS51257">
    <property type="entry name" value="PROKAR_LIPOPROTEIN"/>
    <property type="match status" value="1"/>
</dbReference>
<keyword evidence="10" id="KW-1185">Reference proteome</keyword>
<evidence type="ECO:0000256" key="3">
    <source>
        <dbReference type="ARBA" id="ARBA00022801"/>
    </source>
</evidence>
<feature type="active site" description="Proton donor" evidence="6">
    <location>
        <position position="475"/>
    </location>
</feature>
<dbReference type="Gene3D" id="2.115.10.20">
    <property type="entry name" value="Glycosyl hydrolase domain, family 43"/>
    <property type="match status" value="1"/>
</dbReference>
<dbReference type="InParanoid" id="A0A2S8SX62"/>
<dbReference type="PANTHER" id="PTHR43772:SF2">
    <property type="entry name" value="PUTATIVE (AFU_ORTHOLOGUE AFUA_2G04480)-RELATED"/>
    <property type="match status" value="1"/>
</dbReference>
<organism evidence="9 10">
    <name type="scientific">Abditibacterium utsteinense</name>
    <dbReference type="NCBI Taxonomy" id="1960156"/>
    <lineage>
        <taxon>Bacteria</taxon>
        <taxon>Pseudomonadati</taxon>
        <taxon>Abditibacteriota</taxon>
        <taxon>Abditibacteriia</taxon>
        <taxon>Abditibacteriales</taxon>
        <taxon>Abditibacteriaceae</taxon>
        <taxon>Abditibacterium</taxon>
    </lineage>
</organism>
<dbReference type="InterPro" id="IPR052176">
    <property type="entry name" value="Glycosyl_Hydrlase_43_Enz"/>
</dbReference>
<evidence type="ECO:0000256" key="6">
    <source>
        <dbReference type="PIRSR" id="PIRSR606710-1"/>
    </source>
</evidence>
<dbReference type="AlphaFoldDB" id="A0A2S8SX62"/>
<protein>
    <submittedName>
        <fullName evidence="9">Concanavalin A-like lectin/glucanases superfamily protein</fullName>
    </submittedName>
</protein>
<evidence type="ECO:0000313" key="10">
    <source>
        <dbReference type="Proteomes" id="UP000237684"/>
    </source>
</evidence>
<evidence type="ECO:0000313" key="9">
    <source>
        <dbReference type="EMBL" id="PQV65358.1"/>
    </source>
</evidence>
<dbReference type="Pfam" id="PF04616">
    <property type="entry name" value="Glyco_hydro_43"/>
    <property type="match status" value="1"/>
</dbReference>
<proteinExistence type="inferred from homology"/>
<dbReference type="PANTHER" id="PTHR43772">
    <property type="entry name" value="ENDO-1,4-BETA-XYLANASE"/>
    <property type="match status" value="1"/>
</dbReference>